<name>D7FHF8_ECTSI</name>
<dbReference type="GO" id="GO:0005737">
    <property type="term" value="C:cytoplasm"/>
    <property type="evidence" value="ECO:0007669"/>
    <property type="project" value="UniProtKB-ARBA"/>
</dbReference>
<sequence length="355" mass="37708">MAVCLMRAAGLGASRPLAFAARHQRACSAAGRSKAWCSRGGGGGGGGASASRVSSRALGTGVRMGAAISRTAIAKMRVAELREELASRGLDNTGIRPVLQGRLIEAKETEWAQAVIDRSRQRERSNTTEPPRAAGTTAPPGPARSQVATSQAARTPSPRIRQQQQQRGISTSSTKPGRQRSTTHLLQFDGGSRGNPGPSGCGAVLYRLDESGEREEVWSSSVWIGEKRTNNEAEYRGLIEGLIAAEKLGIKRLSVEGDSKLVIQQMLGNYKGKQGKTERGGVGGGRGGGVTSPKMQPLFREATTISKAFDALELGHIMRAHNERADDLANIAMDTETSSSCTHRSYSTDLAEPEE</sequence>
<accession>D7FHF8</accession>
<evidence type="ECO:0000259" key="3">
    <source>
        <dbReference type="PROSITE" id="PS50879"/>
    </source>
</evidence>
<dbReference type="OrthoDB" id="1938096at2759"/>
<feature type="compositionally biased region" description="Gly residues" evidence="1">
    <location>
        <begin position="280"/>
        <end position="290"/>
    </location>
</feature>
<dbReference type="EMBL" id="FN649760">
    <property type="protein sequence ID" value="CBJ28520.1"/>
    <property type="molecule type" value="Genomic_DNA"/>
</dbReference>
<dbReference type="SUPFAM" id="SSF53098">
    <property type="entry name" value="Ribonuclease H-like"/>
    <property type="match status" value="1"/>
</dbReference>
<feature type="region of interest" description="Disordered" evidence="1">
    <location>
        <begin position="115"/>
        <end position="199"/>
    </location>
</feature>
<feature type="compositionally biased region" description="Polar residues" evidence="1">
    <location>
        <begin position="174"/>
        <end position="185"/>
    </location>
</feature>
<dbReference type="AlphaFoldDB" id="D7FHF8"/>
<protein>
    <submittedName>
        <fullName evidence="4">Ribonuclease HI</fullName>
    </submittedName>
</protein>
<reference evidence="4 5" key="1">
    <citation type="journal article" date="2010" name="Nature">
        <title>The Ectocarpus genome and the independent evolution of multicellularity in brown algae.</title>
        <authorList>
            <person name="Cock J.M."/>
            <person name="Sterck L."/>
            <person name="Rouze P."/>
            <person name="Scornet D."/>
            <person name="Allen A.E."/>
            <person name="Amoutzias G."/>
            <person name="Anthouard V."/>
            <person name="Artiguenave F."/>
            <person name="Aury J.M."/>
            <person name="Badger J.H."/>
            <person name="Beszteri B."/>
            <person name="Billiau K."/>
            <person name="Bonnet E."/>
            <person name="Bothwell J.H."/>
            <person name="Bowler C."/>
            <person name="Boyen C."/>
            <person name="Brownlee C."/>
            <person name="Carrano C.J."/>
            <person name="Charrier B."/>
            <person name="Cho G.Y."/>
            <person name="Coelho S.M."/>
            <person name="Collen J."/>
            <person name="Corre E."/>
            <person name="Da Silva C."/>
            <person name="Delage L."/>
            <person name="Delaroque N."/>
            <person name="Dittami S.M."/>
            <person name="Doulbeau S."/>
            <person name="Elias M."/>
            <person name="Farnham G."/>
            <person name="Gachon C.M."/>
            <person name="Gschloessl B."/>
            <person name="Heesch S."/>
            <person name="Jabbari K."/>
            <person name="Jubin C."/>
            <person name="Kawai H."/>
            <person name="Kimura K."/>
            <person name="Kloareg B."/>
            <person name="Kupper F.C."/>
            <person name="Lang D."/>
            <person name="Le Bail A."/>
            <person name="Leblanc C."/>
            <person name="Lerouge P."/>
            <person name="Lohr M."/>
            <person name="Lopez P.J."/>
            <person name="Martens C."/>
            <person name="Maumus F."/>
            <person name="Michel G."/>
            <person name="Miranda-Saavedra D."/>
            <person name="Morales J."/>
            <person name="Moreau H."/>
            <person name="Motomura T."/>
            <person name="Nagasato C."/>
            <person name="Napoli C.A."/>
            <person name="Nelson D.R."/>
            <person name="Nyvall-Collen P."/>
            <person name="Peters A.F."/>
            <person name="Pommier C."/>
            <person name="Potin P."/>
            <person name="Poulain J."/>
            <person name="Quesneville H."/>
            <person name="Read B."/>
            <person name="Rensing S.A."/>
            <person name="Ritter A."/>
            <person name="Rousvoal S."/>
            <person name="Samanta M."/>
            <person name="Samson G."/>
            <person name="Schroeder D.C."/>
            <person name="Segurens B."/>
            <person name="Strittmatter M."/>
            <person name="Tonon T."/>
            <person name="Tregear J.W."/>
            <person name="Valentin K."/>
            <person name="von Dassow P."/>
            <person name="Yamagishi T."/>
            <person name="Van de Peer Y."/>
            <person name="Wincker P."/>
        </authorList>
    </citation>
    <scope>NUCLEOTIDE SEQUENCE [LARGE SCALE GENOMIC DNA]</scope>
    <source>
        <strain evidence="5">Ec32 / CCAP1310/4</strain>
    </source>
</reference>
<dbReference type="GO" id="GO:0004523">
    <property type="term" value="F:RNA-DNA hybrid ribonuclease activity"/>
    <property type="evidence" value="ECO:0007669"/>
    <property type="project" value="InterPro"/>
</dbReference>
<dbReference type="InterPro" id="IPR003034">
    <property type="entry name" value="SAP_dom"/>
</dbReference>
<gene>
    <name evidence="4" type="ORF">Esi_0108_0014</name>
</gene>
<dbReference type="STRING" id="2880.D7FHF8"/>
<feature type="compositionally biased region" description="Polar residues" evidence="1">
    <location>
        <begin position="336"/>
        <end position="348"/>
    </location>
</feature>
<dbReference type="eggNOG" id="ENOG502S89Z">
    <property type="taxonomic scope" value="Eukaryota"/>
</dbReference>
<evidence type="ECO:0000313" key="5">
    <source>
        <dbReference type="Proteomes" id="UP000002630"/>
    </source>
</evidence>
<organism evidence="4 5">
    <name type="scientific">Ectocarpus siliculosus</name>
    <name type="common">Brown alga</name>
    <name type="synonym">Conferva siliculosa</name>
    <dbReference type="NCBI Taxonomy" id="2880"/>
    <lineage>
        <taxon>Eukaryota</taxon>
        <taxon>Sar</taxon>
        <taxon>Stramenopiles</taxon>
        <taxon>Ochrophyta</taxon>
        <taxon>PX clade</taxon>
        <taxon>Phaeophyceae</taxon>
        <taxon>Ectocarpales</taxon>
        <taxon>Ectocarpaceae</taxon>
        <taxon>Ectocarpus</taxon>
    </lineage>
</organism>
<dbReference type="SMART" id="SM00513">
    <property type="entry name" value="SAP"/>
    <property type="match status" value="1"/>
</dbReference>
<feature type="domain" description="SAP" evidence="2">
    <location>
        <begin position="73"/>
        <end position="107"/>
    </location>
</feature>
<dbReference type="InParanoid" id="D7FHF8"/>
<dbReference type="InterPro" id="IPR012337">
    <property type="entry name" value="RNaseH-like_sf"/>
</dbReference>
<evidence type="ECO:0000256" key="1">
    <source>
        <dbReference type="SAM" id="MobiDB-lite"/>
    </source>
</evidence>
<dbReference type="SUPFAM" id="SSF68906">
    <property type="entry name" value="SAP domain"/>
    <property type="match status" value="1"/>
</dbReference>
<proteinExistence type="predicted"/>
<dbReference type="Gene3D" id="3.30.420.10">
    <property type="entry name" value="Ribonuclease H-like superfamily/Ribonuclease H"/>
    <property type="match status" value="1"/>
</dbReference>
<dbReference type="Proteomes" id="UP000002630">
    <property type="component" value="Unassembled WGS sequence"/>
</dbReference>
<feature type="compositionally biased region" description="Basic and acidic residues" evidence="1">
    <location>
        <begin position="117"/>
        <end position="126"/>
    </location>
</feature>
<dbReference type="InterPro" id="IPR002156">
    <property type="entry name" value="RNaseH_domain"/>
</dbReference>
<dbReference type="GO" id="GO:0003676">
    <property type="term" value="F:nucleic acid binding"/>
    <property type="evidence" value="ECO:0007669"/>
    <property type="project" value="InterPro"/>
</dbReference>
<dbReference type="PANTHER" id="PTHR46387">
    <property type="entry name" value="POLYNUCLEOTIDYL TRANSFERASE, RIBONUCLEASE H-LIKE SUPERFAMILY PROTEIN"/>
    <property type="match status" value="1"/>
</dbReference>
<dbReference type="InterPro" id="IPR036361">
    <property type="entry name" value="SAP_dom_sf"/>
</dbReference>
<dbReference type="PROSITE" id="PS50879">
    <property type="entry name" value="RNASE_H_1"/>
    <property type="match status" value="1"/>
</dbReference>
<dbReference type="InterPro" id="IPR036397">
    <property type="entry name" value="RNaseH_sf"/>
</dbReference>
<dbReference type="Pfam" id="PF13456">
    <property type="entry name" value="RVT_3"/>
    <property type="match status" value="1"/>
</dbReference>
<feature type="region of interest" description="Disordered" evidence="1">
    <location>
        <begin position="336"/>
        <end position="355"/>
    </location>
</feature>
<feature type="domain" description="RNase H type-1" evidence="3">
    <location>
        <begin position="180"/>
        <end position="334"/>
    </location>
</feature>
<evidence type="ECO:0000313" key="4">
    <source>
        <dbReference type="EMBL" id="CBJ28520.1"/>
    </source>
</evidence>
<feature type="compositionally biased region" description="Low complexity" evidence="1">
    <location>
        <begin position="154"/>
        <end position="173"/>
    </location>
</feature>
<dbReference type="Gene3D" id="1.10.720.30">
    <property type="entry name" value="SAP domain"/>
    <property type="match status" value="1"/>
</dbReference>
<dbReference type="Pfam" id="PF02037">
    <property type="entry name" value="SAP"/>
    <property type="match status" value="1"/>
</dbReference>
<evidence type="ECO:0000259" key="2">
    <source>
        <dbReference type="PROSITE" id="PS50800"/>
    </source>
</evidence>
<feature type="region of interest" description="Disordered" evidence="1">
    <location>
        <begin position="273"/>
        <end position="294"/>
    </location>
</feature>
<dbReference type="PROSITE" id="PS50800">
    <property type="entry name" value="SAP"/>
    <property type="match status" value="1"/>
</dbReference>
<dbReference type="PANTHER" id="PTHR46387:SF2">
    <property type="entry name" value="RIBONUCLEASE HI"/>
    <property type="match status" value="1"/>
</dbReference>
<keyword evidence="5" id="KW-1185">Reference proteome</keyword>
<dbReference type="CDD" id="cd09279">
    <property type="entry name" value="RNase_HI_like"/>
    <property type="match status" value="1"/>
</dbReference>